<dbReference type="RefSeq" id="WP_308455051.1">
    <property type="nucleotide sequence ID" value="NZ_JAJEQR010000084.1"/>
</dbReference>
<keyword evidence="3" id="KW-1185">Reference proteome</keyword>
<dbReference type="AlphaFoldDB" id="A0AAE3ECN3"/>
<evidence type="ECO:0000313" key="3">
    <source>
        <dbReference type="Proteomes" id="UP001198182"/>
    </source>
</evidence>
<proteinExistence type="predicted"/>
<organism evidence="2 3">
    <name type="scientific">Hominifimenecus microfluidus</name>
    <dbReference type="NCBI Taxonomy" id="2885348"/>
    <lineage>
        <taxon>Bacteria</taxon>
        <taxon>Bacillati</taxon>
        <taxon>Bacillota</taxon>
        <taxon>Clostridia</taxon>
        <taxon>Lachnospirales</taxon>
        <taxon>Lachnospiraceae</taxon>
        <taxon>Hominifimenecus</taxon>
    </lineage>
</organism>
<evidence type="ECO:0000313" key="2">
    <source>
        <dbReference type="EMBL" id="MCC2232656.1"/>
    </source>
</evidence>
<protein>
    <recommendedName>
        <fullName evidence="4">ATPase</fullName>
    </recommendedName>
</protein>
<evidence type="ECO:0000256" key="1">
    <source>
        <dbReference type="SAM" id="Coils"/>
    </source>
</evidence>
<dbReference type="EMBL" id="JAJEQR010000084">
    <property type="protein sequence ID" value="MCC2232656.1"/>
    <property type="molecule type" value="Genomic_DNA"/>
</dbReference>
<evidence type="ECO:0008006" key="4">
    <source>
        <dbReference type="Google" id="ProtNLM"/>
    </source>
</evidence>
<feature type="coiled-coil region" evidence="1">
    <location>
        <begin position="57"/>
        <end position="87"/>
    </location>
</feature>
<name>A0AAE3ECN3_9FIRM</name>
<dbReference type="Proteomes" id="UP001198182">
    <property type="component" value="Unassembled WGS sequence"/>
</dbReference>
<keyword evidence="1" id="KW-0175">Coiled coil</keyword>
<gene>
    <name evidence="2" type="ORF">LKD81_16945</name>
</gene>
<accession>A0AAE3ECN3</accession>
<sequence>MENIIEKLTEIEAVASKTMESVAGRKQELMKEMADRRQAFDVQVENESHIYLENLQKQLTIQKEEELKELRKNTEQQEQQMQRYYRENHSRLADELFRKIVRM</sequence>
<comment type="caution">
    <text evidence="2">The sequence shown here is derived from an EMBL/GenBank/DDBJ whole genome shotgun (WGS) entry which is preliminary data.</text>
</comment>
<reference evidence="2" key="1">
    <citation type="submission" date="2021-10" db="EMBL/GenBank/DDBJ databases">
        <title>Anaerobic single-cell dispensing facilitates the cultivation of human gut bacteria.</title>
        <authorList>
            <person name="Afrizal A."/>
        </authorList>
    </citation>
    <scope>NUCLEOTIDE SEQUENCE</scope>
    <source>
        <strain evidence="2">CLA-AA-H215</strain>
    </source>
</reference>